<evidence type="ECO:0000256" key="5">
    <source>
        <dbReference type="ARBA" id="ARBA00023136"/>
    </source>
</evidence>
<organism evidence="8 9">
    <name type="scientific">Camellia sinensis var. sinensis</name>
    <name type="common">China tea</name>
    <dbReference type="NCBI Taxonomy" id="542762"/>
    <lineage>
        <taxon>Eukaryota</taxon>
        <taxon>Viridiplantae</taxon>
        <taxon>Streptophyta</taxon>
        <taxon>Embryophyta</taxon>
        <taxon>Tracheophyta</taxon>
        <taxon>Spermatophyta</taxon>
        <taxon>Magnoliopsida</taxon>
        <taxon>eudicotyledons</taxon>
        <taxon>Gunneridae</taxon>
        <taxon>Pentapetalae</taxon>
        <taxon>asterids</taxon>
        <taxon>Ericales</taxon>
        <taxon>Theaceae</taxon>
        <taxon>Camellia</taxon>
    </lineage>
</organism>
<protein>
    <recommendedName>
        <fullName evidence="10">Protein NRT1/ PTR FAMILY 4.5-like</fullName>
    </recommendedName>
</protein>
<evidence type="ECO:0000256" key="6">
    <source>
        <dbReference type="ARBA" id="ARBA00044504"/>
    </source>
</evidence>
<feature type="transmembrane region" description="Helical" evidence="7">
    <location>
        <begin position="300"/>
        <end position="323"/>
    </location>
</feature>
<evidence type="ECO:0000256" key="4">
    <source>
        <dbReference type="ARBA" id="ARBA00022989"/>
    </source>
</evidence>
<evidence type="ECO:0000256" key="7">
    <source>
        <dbReference type="SAM" id="Phobius"/>
    </source>
</evidence>
<feature type="transmembrane region" description="Helical" evidence="7">
    <location>
        <begin position="253"/>
        <end position="279"/>
    </location>
</feature>
<sequence length="705" mass="78158">MLVIPANVLQPRSLSRLKSAKCLVIPAKLLNCPPVGQKLLRGRSYLSTVLTLAKGFLSGIAVVPDSSSVRALSSYTRMCWCTLFIRASIVRGGVIVIEFLNLLPAGKPRLYCVIARFEKAELIEGKTDCKGRTARKDKHGGMLSATLVLAAFGFENMATLAMAVNLVTYFSGVMHFNIPQAANQLTNYMGTAYVLSILVAFLADTYIGRFNAVLISACFEFLGLVLLAVQAHFPKLIPPPCNVFDPTAQCTQVGGGNAVLLFVAIYLVAAGSAGIKASLPTHGADQFEEKDPKEANEMSSFFNWLLLAVCIGGVVSLTFVVWMQDNKGWDWGFGISSIAMLLGITIFVSGLPRYRIHVIRGSSVIVEIIQVYVAAFRNRKFRLPEDSEELYEIYRDKEAAIETEFLPHTNAMRFLDKAAVETTLIQYQRPETLSPWKLCRVTQVENAKIILGMVPIFCSTFFMTLCLAQLQTFSIQQGRTMDTSITKSFKIPPASLPIIPIVFLIILVPVYDQIVVPFARRITGHPTGITHLQRVGVGLVLSSLSMAIAGLMEVKRKEVAKSHNMLDALPVVQPLPISVFWLSFQYFIFGVADMFTYIGLLEFFYSQAPKGLKSMSTCFLWSSMAVGYFLSTIIVNIVNSATKRITNSGGWLAGNNLNKNHLNLFYWLLSILSLVNFFVYLFIAKRYNYRQLSTKVSSEDNNELK</sequence>
<dbReference type="InterPro" id="IPR036259">
    <property type="entry name" value="MFS_trans_sf"/>
</dbReference>
<feature type="transmembrane region" description="Helical" evidence="7">
    <location>
        <begin position="491"/>
        <end position="511"/>
    </location>
</feature>
<feature type="transmembrane region" description="Helical" evidence="7">
    <location>
        <begin position="449"/>
        <end position="470"/>
    </location>
</feature>
<keyword evidence="9" id="KW-1185">Reference proteome</keyword>
<gene>
    <name evidence="8" type="ORF">TEA_019190</name>
</gene>
<feature type="transmembrane region" description="Helical" evidence="7">
    <location>
        <begin position="185"/>
        <end position="203"/>
    </location>
</feature>
<dbReference type="EMBL" id="SDRB02011861">
    <property type="protein sequence ID" value="THF99784.1"/>
    <property type="molecule type" value="Genomic_DNA"/>
</dbReference>
<dbReference type="Gene3D" id="1.20.1250.20">
    <property type="entry name" value="MFS general substrate transporter like domains"/>
    <property type="match status" value="1"/>
</dbReference>
<feature type="transmembrane region" description="Helical" evidence="7">
    <location>
        <begin position="210"/>
        <end position="233"/>
    </location>
</feature>
<keyword evidence="5 7" id="KW-0472">Membrane</keyword>
<dbReference type="Pfam" id="PF00854">
    <property type="entry name" value="PTR2"/>
    <property type="match status" value="1"/>
</dbReference>
<keyword evidence="4 7" id="KW-1133">Transmembrane helix</keyword>
<keyword evidence="3 7" id="KW-0812">Transmembrane</keyword>
<dbReference type="PANTHER" id="PTHR11654">
    <property type="entry name" value="OLIGOPEPTIDE TRANSPORTER-RELATED"/>
    <property type="match status" value="1"/>
</dbReference>
<comment type="similarity">
    <text evidence="2">Belongs to the major facilitator superfamily. Proton-dependent oligopeptide transporter (POT/PTR) (TC 2.A.17) family.</text>
</comment>
<dbReference type="GO" id="GO:0016020">
    <property type="term" value="C:membrane"/>
    <property type="evidence" value="ECO:0007669"/>
    <property type="project" value="UniProtKB-SubCell"/>
</dbReference>
<comment type="similarity">
    <text evidence="6">Belongs to the major facilitator superfamily. Phosphate:H(+) symporter (TC 2.A.1.9) family.</text>
</comment>
<feature type="transmembrane region" description="Helical" evidence="7">
    <location>
        <begin position="329"/>
        <end position="351"/>
    </location>
</feature>
<reference evidence="8 9" key="1">
    <citation type="journal article" date="2018" name="Proc. Natl. Acad. Sci. U.S.A.">
        <title>Draft genome sequence of Camellia sinensis var. sinensis provides insights into the evolution of the tea genome and tea quality.</title>
        <authorList>
            <person name="Wei C."/>
            <person name="Yang H."/>
            <person name="Wang S."/>
            <person name="Zhao J."/>
            <person name="Liu C."/>
            <person name="Gao L."/>
            <person name="Xia E."/>
            <person name="Lu Y."/>
            <person name="Tai Y."/>
            <person name="She G."/>
            <person name="Sun J."/>
            <person name="Cao H."/>
            <person name="Tong W."/>
            <person name="Gao Q."/>
            <person name="Li Y."/>
            <person name="Deng W."/>
            <person name="Jiang X."/>
            <person name="Wang W."/>
            <person name="Chen Q."/>
            <person name="Zhang S."/>
            <person name="Li H."/>
            <person name="Wu J."/>
            <person name="Wang P."/>
            <person name="Li P."/>
            <person name="Shi C."/>
            <person name="Zheng F."/>
            <person name="Jian J."/>
            <person name="Huang B."/>
            <person name="Shan D."/>
            <person name="Shi M."/>
            <person name="Fang C."/>
            <person name="Yue Y."/>
            <person name="Li F."/>
            <person name="Li D."/>
            <person name="Wei S."/>
            <person name="Han B."/>
            <person name="Jiang C."/>
            <person name="Yin Y."/>
            <person name="Xia T."/>
            <person name="Zhang Z."/>
            <person name="Bennetzen J.L."/>
            <person name="Zhao S."/>
            <person name="Wan X."/>
        </authorList>
    </citation>
    <scope>NUCLEOTIDE SEQUENCE [LARGE SCALE GENOMIC DNA]</scope>
    <source>
        <strain evidence="9">cv. Shuchazao</strain>
        <tissue evidence="8">Leaf</tissue>
    </source>
</reference>
<evidence type="ECO:0008006" key="10">
    <source>
        <dbReference type="Google" id="ProtNLM"/>
    </source>
</evidence>
<evidence type="ECO:0000313" key="9">
    <source>
        <dbReference type="Proteomes" id="UP000306102"/>
    </source>
</evidence>
<dbReference type="SUPFAM" id="SSF103473">
    <property type="entry name" value="MFS general substrate transporter"/>
    <property type="match status" value="1"/>
</dbReference>
<feature type="transmembrane region" description="Helical" evidence="7">
    <location>
        <begin position="664"/>
        <end position="683"/>
    </location>
</feature>
<accession>A0A4S4DBA1</accession>
<name>A0A4S4DBA1_CAMSN</name>
<feature type="transmembrane region" description="Helical" evidence="7">
    <location>
        <begin position="587"/>
        <end position="606"/>
    </location>
</feature>
<feature type="transmembrane region" description="Helical" evidence="7">
    <location>
        <begin position="531"/>
        <end position="552"/>
    </location>
</feature>
<comment type="caution">
    <text evidence="8">The sequence shown here is derived from an EMBL/GenBank/DDBJ whole genome shotgun (WGS) entry which is preliminary data.</text>
</comment>
<comment type="subcellular location">
    <subcellularLocation>
        <location evidence="1">Membrane</location>
        <topology evidence="1">Multi-pass membrane protein</topology>
    </subcellularLocation>
</comment>
<dbReference type="InterPro" id="IPR000109">
    <property type="entry name" value="POT_fam"/>
</dbReference>
<evidence type="ECO:0000256" key="3">
    <source>
        <dbReference type="ARBA" id="ARBA00022692"/>
    </source>
</evidence>
<evidence type="ECO:0000256" key="1">
    <source>
        <dbReference type="ARBA" id="ARBA00004141"/>
    </source>
</evidence>
<evidence type="ECO:0000313" key="8">
    <source>
        <dbReference type="EMBL" id="THF99784.1"/>
    </source>
</evidence>
<dbReference type="Proteomes" id="UP000306102">
    <property type="component" value="Unassembled WGS sequence"/>
</dbReference>
<evidence type="ECO:0000256" key="2">
    <source>
        <dbReference type="ARBA" id="ARBA00005982"/>
    </source>
</evidence>
<dbReference type="GO" id="GO:0022857">
    <property type="term" value="F:transmembrane transporter activity"/>
    <property type="evidence" value="ECO:0007669"/>
    <property type="project" value="InterPro"/>
</dbReference>
<proteinExistence type="inferred from homology"/>
<feature type="transmembrane region" description="Helical" evidence="7">
    <location>
        <begin position="618"/>
        <end position="638"/>
    </location>
</feature>
<feature type="transmembrane region" description="Helical" evidence="7">
    <location>
        <begin position="142"/>
        <end position="165"/>
    </location>
</feature>
<dbReference type="AlphaFoldDB" id="A0A4S4DBA1"/>